<name>A0ABW6IFD7_9CYAN</name>
<keyword evidence="1" id="KW-0812">Transmembrane</keyword>
<sequence length="298" mass="34208">MIQAWSQRWSQTITRLLNQPRYQLILRLTLVIVALQGIDELHAERLPEKGLAVVMLFSAKLLQSRYAWCGLAALMVWNNVYFWWRLVNHEYLITYWVLVCAIAAFSQFSLKIFAWNARLLIGLCFLFATAWKFMGGEYLDGSFLHLTFLVDPRLAMGATWLGGVAADLLQDNYDQLLTIQAATSPESALINSSPLMSALSVALSYWTIFIEGIVAIAFLSPWPRWLFLHRDEWLLIFVVSTYSVIPVFSFAAILLLMGLAQCALTQRFKAALYLNLLLLIPLWLPLPQEIFYFLQQWS</sequence>
<dbReference type="EMBL" id="JBHZOL010000068">
    <property type="protein sequence ID" value="MFE4106587.1"/>
    <property type="molecule type" value="Genomic_DNA"/>
</dbReference>
<evidence type="ECO:0000313" key="2">
    <source>
        <dbReference type="EMBL" id="MFE4106587.1"/>
    </source>
</evidence>
<dbReference type="Proteomes" id="UP001600165">
    <property type="component" value="Unassembled WGS sequence"/>
</dbReference>
<feature type="transmembrane region" description="Helical" evidence="1">
    <location>
        <begin position="65"/>
        <end position="84"/>
    </location>
</feature>
<reference evidence="2 3" key="1">
    <citation type="submission" date="2024-10" db="EMBL/GenBank/DDBJ databases">
        <authorList>
            <person name="Ratan Roy A."/>
            <person name="Morales Sandoval P.H."/>
            <person name="De Los Santos Villalobos S."/>
            <person name="Chakraborty S."/>
            <person name="Mukherjee J."/>
        </authorList>
    </citation>
    <scope>NUCLEOTIDE SEQUENCE [LARGE SCALE GENOMIC DNA]</scope>
    <source>
        <strain evidence="2 3">S1</strain>
    </source>
</reference>
<gene>
    <name evidence="2" type="ORF">ACFVKH_09885</name>
</gene>
<accession>A0ABW6IFD7</accession>
<keyword evidence="1" id="KW-1133">Transmembrane helix</keyword>
<feature type="transmembrane region" description="Helical" evidence="1">
    <location>
        <begin position="91"/>
        <end position="109"/>
    </location>
</feature>
<feature type="transmembrane region" description="Helical" evidence="1">
    <location>
        <begin position="234"/>
        <end position="260"/>
    </location>
</feature>
<keyword evidence="3" id="KW-1185">Reference proteome</keyword>
<organism evidence="2 3">
    <name type="scientific">Almyronema epifaneia S1</name>
    <dbReference type="NCBI Taxonomy" id="2991925"/>
    <lineage>
        <taxon>Bacteria</taxon>
        <taxon>Bacillati</taxon>
        <taxon>Cyanobacteriota</taxon>
        <taxon>Cyanophyceae</taxon>
        <taxon>Nodosilineales</taxon>
        <taxon>Nodosilineaceae</taxon>
        <taxon>Almyronema</taxon>
        <taxon>Almyronema epifaneia</taxon>
    </lineage>
</organism>
<feature type="transmembrane region" description="Helical" evidence="1">
    <location>
        <begin position="272"/>
        <end position="294"/>
    </location>
</feature>
<feature type="transmembrane region" description="Helical" evidence="1">
    <location>
        <begin position="203"/>
        <end position="222"/>
    </location>
</feature>
<proteinExistence type="predicted"/>
<dbReference type="RefSeq" id="WP_377964493.1">
    <property type="nucleotide sequence ID" value="NZ_JBHZOL010000068.1"/>
</dbReference>
<evidence type="ECO:0000313" key="3">
    <source>
        <dbReference type="Proteomes" id="UP001600165"/>
    </source>
</evidence>
<protein>
    <submittedName>
        <fullName evidence="2">Uncharacterized protein</fullName>
    </submittedName>
</protein>
<evidence type="ECO:0000256" key="1">
    <source>
        <dbReference type="SAM" id="Phobius"/>
    </source>
</evidence>
<comment type="caution">
    <text evidence="2">The sequence shown here is derived from an EMBL/GenBank/DDBJ whole genome shotgun (WGS) entry which is preliminary data.</text>
</comment>
<keyword evidence="1" id="KW-0472">Membrane</keyword>
<feature type="transmembrane region" description="Helical" evidence="1">
    <location>
        <begin position="115"/>
        <end position="134"/>
    </location>
</feature>